<accession>D6ZH38</accession>
<dbReference type="KEGG" id="mcu:HMPREF0573_11627"/>
<keyword evidence="2" id="KW-1185">Reference proteome</keyword>
<sequence>MVLKTVKIHSDLTKTQRFCALSTNFGAKRSQMLAHTRSMKPLPL</sequence>
<protein>
    <submittedName>
        <fullName evidence="1">Uncharacterized protein</fullName>
    </submittedName>
</protein>
<dbReference type="Proteomes" id="UP000006742">
    <property type="component" value="Chromosome"/>
</dbReference>
<reference evidence="2" key="1">
    <citation type="submission" date="2010-03" db="EMBL/GenBank/DDBJ databases">
        <title>Complete sequence of Mobiluncus curtisii ATCC 43063.</title>
        <authorList>
            <person name="Muzny D."/>
            <person name="Qin X."/>
            <person name="Deng J."/>
            <person name="Jiang H."/>
            <person name="Liu Y."/>
            <person name="Qu J."/>
            <person name="Song X.-Z."/>
            <person name="Zhang L."/>
            <person name="Thornton R."/>
            <person name="Coyle M."/>
            <person name="Francisco L."/>
            <person name="Jackson L."/>
            <person name="Javaid M."/>
            <person name="Korchina V."/>
            <person name="Kovar C."/>
            <person name="Mata R."/>
            <person name="Mathew T."/>
            <person name="Ngo R."/>
            <person name="Nguyen L."/>
            <person name="Nguyen N."/>
            <person name="Okwuonu G."/>
            <person name="Ongeri F."/>
            <person name="Pham C."/>
            <person name="Simmons D."/>
            <person name="Wilczek-Boney K."/>
            <person name="Hale W."/>
            <person name="Jakkamsetti A."/>
            <person name="Pham P."/>
            <person name="Ruth R."/>
            <person name="San Lucas F."/>
            <person name="Warren J."/>
            <person name="Zhang J."/>
            <person name="Zhao Z."/>
            <person name="Zhou C."/>
            <person name="Zhu D."/>
            <person name="Lee S."/>
            <person name="Bess C."/>
            <person name="Blankenburg K."/>
            <person name="Forbes L."/>
            <person name="Fu Q."/>
            <person name="Gubbala S."/>
            <person name="Hirani K."/>
            <person name="Jayaseelan J.C."/>
            <person name="Lara F."/>
            <person name="Munidasa M."/>
            <person name="Palculict T."/>
            <person name="Patil S."/>
            <person name="Pu L.-L."/>
            <person name="Saada N."/>
            <person name="Tang L."/>
            <person name="Weissenberger G."/>
            <person name="Zhu Y."/>
            <person name="Hemphill L."/>
            <person name="Shang Y."/>
            <person name="Youmans B."/>
            <person name="Ayvaz T."/>
            <person name="Ross M."/>
            <person name="Santibanez J."/>
            <person name="Aqrawi P."/>
            <person name="Gross S."/>
            <person name="Joshi V."/>
            <person name="Fowler G."/>
            <person name="Nazareth L."/>
            <person name="Reid J."/>
            <person name="Worley K."/>
            <person name="Petrosino J."/>
            <person name="Highlander S."/>
            <person name="Gibbs R."/>
            <person name="Gibbs R."/>
        </authorList>
    </citation>
    <scope>NUCLEOTIDE SEQUENCE [LARGE SCALE GENOMIC DNA]</scope>
    <source>
        <strain evidence="2">ATCC 43063 / DSM 2711 / V125</strain>
    </source>
</reference>
<organism evidence="1 2">
    <name type="scientific">Mobiluncus curtisii (strain ATCC 43063 / DSM 2711 / V125)</name>
    <name type="common">Falcivibrio vaginalis</name>
    <dbReference type="NCBI Taxonomy" id="548479"/>
    <lineage>
        <taxon>Bacteria</taxon>
        <taxon>Bacillati</taxon>
        <taxon>Actinomycetota</taxon>
        <taxon>Actinomycetes</taxon>
        <taxon>Actinomycetales</taxon>
        <taxon>Actinomycetaceae</taxon>
        <taxon>Mobiluncus</taxon>
    </lineage>
</organism>
<dbReference type="HOGENOM" id="CLU_3218720_0_0_11"/>
<evidence type="ECO:0000313" key="1">
    <source>
        <dbReference type="EMBL" id="ADI67946.1"/>
    </source>
</evidence>
<evidence type="ECO:0000313" key="2">
    <source>
        <dbReference type="Proteomes" id="UP000006742"/>
    </source>
</evidence>
<name>D6ZH38_MOBCV</name>
<dbReference type="EMBL" id="CP001992">
    <property type="protein sequence ID" value="ADI67946.1"/>
    <property type="molecule type" value="Genomic_DNA"/>
</dbReference>
<gene>
    <name evidence="1" type="ordered locus">HMPREF0573_11627</name>
</gene>
<proteinExistence type="predicted"/>
<dbReference type="AlphaFoldDB" id="D6ZH38"/>
<dbReference type="STRING" id="548479.HMPREF0573_11627"/>